<dbReference type="GO" id="GO:0032259">
    <property type="term" value="P:methylation"/>
    <property type="evidence" value="ECO:0007669"/>
    <property type="project" value="UniProtKB-KW"/>
</dbReference>
<dbReference type="GO" id="GO:0008757">
    <property type="term" value="F:S-adenosylmethionine-dependent methyltransferase activity"/>
    <property type="evidence" value="ECO:0007669"/>
    <property type="project" value="InterPro"/>
</dbReference>
<feature type="domain" description="Methyltransferase type 11" evidence="1">
    <location>
        <begin position="42"/>
        <end position="126"/>
    </location>
</feature>
<dbReference type="KEGG" id="ark:D6B99_10885"/>
<dbReference type="Gene3D" id="3.40.50.150">
    <property type="entry name" value="Vaccinia Virus protein VP39"/>
    <property type="match status" value="1"/>
</dbReference>
<proteinExistence type="predicted"/>
<dbReference type="CDD" id="cd02440">
    <property type="entry name" value="AdoMet_MTases"/>
    <property type="match status" value="1"/>
</dbReference>
<gene>
    <name evidence="2" type="ORF">D6B99_10885</name>
</gene>
<reference evidence="2 3" key="1">
    <citation type="submission" date="2018-09" db="EMBL/GenBank/DDBJ databases">
        <title>Arachidicoccus sp. nov., a bacterium isolated from soil.</title>
        <authorList>
            <person name="Weon H.-Y."/>
            <person name="Kwon S.-W."/>
            <person name="Lee S.A."/>
        </authorList>
    </citation>
    <scope>NUCLEOTIDE SEQUENCE [LARGE SCALE GENOMIC DNA]</scope>
    <source>
        <strain evidence="2 3">KIS59-12</strain>
    </source>
</reference>
<dbReference type="InterPro" id="IPR013216">
    <property type="entry name" value="Methyltransf_11"/>
</dbReference>
<protein>
    <submittedName>
        <fullName evidence="2">Class I SAM-dependent methyltransferase</fullName>
    </submittedName>
</protein>
<evidence type="ECO:0000313" key="2">
    <source>
        <dbReference type="EMBL" id="AYD48049.1"/>
    </source>
</evidence>
<dbReference type="AlphaFoldDB" id="A0A386HQW2"/>
<dbReference type="Proteomes" id="UP000266118">
    <property type="component" value="Chromosome"/>
</dbReference>
<organism evidence="2 3">
    <name type="scientific">Arachidicoccus soli</name>
    <dbReference type="NCBI Taxonomy" id="2341117"/>
    <lineage>
        <taxon>Bacteria</taxon>
        <taxon>Pseudomonadati</taxon>
        <taxon>Bacteroidota</taxon>
        <taxon>Chitinophagia</taxon>
        <taxon>Chitinophagales</taxon>
        <taxon>Chitinophagaceae</taxon>
        <taxon>Arachidicoccus</taxon>
    </lineage>
</organism>
<keyword evidence="2" id="KW-0489">Methyltransferase</keyword>
<dbReference type="InterPro" id="IPR029063">
    <property type="entry name" value="SAM-dependent_MTases_sf"/>
</dbReference>
<keyword evidence="2" id="KW-0808">Transferase</keyword>
<sequence length="239" mass="27363">MNYSQVPKEFNPSLVAPNYLTRQGLLKAISKNVPSLKGRMMDFGCGAKPYQSLFSVEEYIGVDYAGEGHSHENENVDVFYNGKVIPFENEYFDAVFSTEVFEHIFNLNEILKEIYRVLKPGGRLLITCPFSICEHEIPNDFARYTSFAIKHILEENGFEVLLQDKIGCSITTVFQLWEMYIHQNIAPRLQKIPVIRSVFRIITYSILNSCALVLKSILPKGKELYLNNIVLAQKPLSQK</sequence>
<dbReference type="RefSeq" id="WP_119988151.1">
    <property type="nucleotide sequence ID" value="NZ_CP032489.1"/>
</dbReference>
<dbReference type="EMBL" id="CP032489">
    <property type="protein sequence ID" value="AYD48049.1"/>
    <property type="molecule type" value="Genomic_DNA"/>
</dbReference>
<dbReference type="PANTHER" id="PTHR43861">
    <property type="entry name" value="TRANS-ACONITATE 2-METHYLTRANSFERASE-RELATED"/>
    <property type="match status" value="1"/>
</dbReference>
<dbReference type="Pfam" id="PF08241">
    <property type="entry name" value="Methyltransf_11"/>
    <property type="match status" value="1"/>
</dbReference>
<name>A0A386HQW2_9BACT</name>
<evidence type="ECO:0000313" key="3">
    <source>
        <dbReference type="Proteomes" id="UP000266118"/>
    </source>
</evidence>
<accession>A0A386HQW2</accession>
<dbReference type="OrthoDB" id="9805171at2"/>
<dbReference type="PANTHER" id="PTHR43861:SF1">
    <property type="entry name" value="TRANS-ACONITATE 2-METHYLTRANSFERASE"/>
    <property type="match status" value="1"/>
</dbReference>
<dbReference type="SUPFAM" id="SSF53335">
    <property type="entry name" value="S-adenosyl-L-methionine-dependent methyltransferases"/>
    <property type="match status" value="1"/>
</dbReference>
<evidence type="ECO:0000259" key="1">
    <source>
        <dbReference type="Pfam" id="PF08241"/>
    </source>
</evidence>
<keyword evidence="3" id="KW-1185">Reference proteome</keyword>